<gene>
    <name evidence="3" type="ORF">HNR42_002570</name>
</gene>
<dbReference type="PANTHER" id="PTHR10587">
    <property type="entry name" value="GLYCOSYL TRANSFERASE-RELATED"/>
    <property type="match status" value="1"/>
</dbReference>
<keyword evidence="1" id="KW-1133">Transmembrane helix</keyword>
<dbReference type="SUPFAM" id="SSF88713">
    <property type="entry name" value="Glycoside hydrolase/deacetylase"/>
    <property type="match status" value="1"/>
</dbReference>
<feature type="domain" description="NodB homology" evidence="2">
    <location>
        <begin position="43"/>
        <end position="224"/>
    </location>
</feature>
<dbReference type="Pfam" id="PF01522">
    <property type="entry name" value="Polysacc_deac_1"/>
    <property type="match status" value="1"/>
</dbReference>
<dbReference type="PANTHER" id="PTHR10587:SF137">
    <property type="entry name" value="4-DEOXY-4-FORMAMIDO-L-ARABINOSE-PHOSPHOUNDECAPRENOL DEFORMYLASE ARND-RELATED"/>
    <property type="match status" value="1"/>
</dbReference>
<sequence length="413" mass="45979">MKRTFKWGLAGAGLYLLGQIGLPYLLLQLANLGVLREGQGGKPEFALTFDDGPDPETTPRVLAALREAGVKATFFVVGERARQHPDLVRQILEEGHEVGSHGYRHRHAWFRWPWSVGADLRRSLRVLEDITGERPKYFRPPHGAYTASTWLALRGSGVIPVHWNLEAHDWSAQYDAARVVERMLAKAEPGTIAVMHDAGPGGRTAAEALPGLIAELKNRGYSLVPLGKLYGPRLGDLRGALLRLWVATVEEGYRKAHHLDDLTQHSRSIFRVTKMGFTGPTVVNSEGEPIEAGTPAGELHLHSVRLVRAAEISAISAYRMMNRSLEDLARLAETPKYQDAQLFFGISLFHEVLAPLGFGTAPLDNPLHARFMVGYMNFLRRLYSGGPTDKRNLEAKLVYIDRKTLLERHGKKK</sequence>
<keyword evidence="1" id="KW-0812">Transmembrane</keyword>
<dbReference type="CDD" id="cd10959">
    <property type="entry name" value="CE4_NodB_like_3"/>
    <property type="match status" value="1"/>
</dbReference>
<dbReference type="Pfam" id="PF22790">
    <property type="entry name" value="YkoP"/>
    <property type="match status" value="1"/>
</dbReference>
<organism evidence="3 4">
    <name type="scientific">Deinobacterium chartae</name>
    <dbReference type="NCBI Taxonomy" id="521158"/>
    <lineage>
        <taxon>Bacteria</taxon>
        <taxon>Thermotogati</taxon>
        <taxon>Deinococcota</taxon>
        <taxon>Deinococci</taxon>
        <taxon>Deinococcales</taxon>
        <taxon>Deinococcaceae</taxon>
        <taxon>Deinobacterium</taxon>
    </lineage>
</organism>
<keyword evidence="4" id="KW-1185">Reference proteome</keyword>
<dbReference type="PROSITE" id="PS51677">
    <property type="entry name" value="NODB"/>
    <property type="match status" value="1"/>
</dbReference>
<protein>
    <submittedName>
        <fullName evidence="3">Peptidoglycan/xylan/chitin deacetylase (PgdA/CDA1 family)</fullName>
    </submittedName>
</protein>
<dbReference type="InterPro" id="IPR054467">
    <property type="entry name" value="YkoP-like_dom"/>
</dbReference>
<dbReference type="InterPro" id="IPR011330">
    <property type="entry name" value="Glyco_hydro/deAcase_b/a-brl"/>
</dbReference>
<dbReference type="InterPro" id="IPR002509">
    <property type="entry name" value="NODB_dom"/>
</dbReference>
<evidence type="ECO:0000256" key="1">
    <source>
        <dbReference type="SAM" id="Phobius"/>
    </source>
</evidence>
<dbReference type="Gene3D" id="3.20.20.370">
    <property type="entry name" value="Glycoside hydrolase/deacetylase"/>
    <property type="match status" value="1"/>
</dbReference>
<reference evidence="3 4" key="1">
    <citation type="submission" date="2020-08" db="EMBL/GenBank/DDBJ databases">
        <title>Genomic Encyclopedia of Type Strains, Phase IV (KMG-IV): sequencing the most valuable type-strain genomes for metagenomic binning, comparative biology and taxonomic classification.</title>
        <authorList>
            <person name="Goeker M."/>
        </authorList>
    </citation>
    <scope>NUCLEOTIDE SEQUENCE [LARGE SCALE GENOMIC DNA]</scope>
    <source>
        <strain evidence="3 4">DSM 21458</strain>
    </source>
</reference>
<dbReference type="GO" id="GO:0016810">
    <property type="term" value="F:hydrolase activity, acting on carbon-nitrogen (but not peptide) bonds"/>
    <property type="evidence" value="ECO:0007669"/>
    <property type="project" value="InterPro"/>
</dbReference>
<dbReference type="Proteomes" id="UP000569951">
    <property type="component" value="Unassembled WGS sequence"/>
</dbReference>
<evidence type="ECO:0000259" key="2">
    <source>
        <dbReference type="PROSITE" id="PS51677"/>
    </source>
</evidence>
<dbReference type="AlphaFoldDB" id="A0A841I2B1"/>
<dbReference type="InterPro" id="IPR050248">
    <property type="entry name" value="Polysacc_deacetylase_ArnD"/>
</dbReference>
<evidence type="ECO:0000313" key="4">
    <source>
        <dbReference type="Proteomes" id="UP000569951"/>
    </source>
</evidence>
<dbReference type="GO" id="GO:0005975">
    <property type="term" value="P:carbohydrate metabolic process"/>
    <property type="evidence" value="ECO:0007669"/>
    <property type="project" value="InterPro"/>
</dbReference>
<dbReference type="RefSeq" id="WP_183987881.1">
    <property type="nucleotide sequence ID" value="NZ_JACHHG010000009.1"/>
</dbReference>
<comment type="caution">
    <text evidence="3">The sequence shown here is derived from an EMBL/GenBank/DDBJ whole genome shotgun (WGS) entry which is preliminary data.</text>
</comment>
<name>A0A841I2B1_9DEIO</name>
<accession>A0A841I2B1</accession>
<dbReference type="EMBL" id="JACHHG010000009">
    <property type="protein sequence ID" value="MBB6099134.1"/>
    <property type="molecule type" value="Genomic_DNA"/>
</dbReference>
<evidence type="ECO:0000313" key="3">
    <source>
        <dbReference type="EMBL" id="MBB6099134.1"/>
    </source>
</evidence>
<proteinExistence type="predicted"/>
<feature type="transmembrane region" description="Helical" evidence="1">
    <location>
        <begin position="7"/>
        <end position="27"/>
    </location>
</feature>
<keyword evidence="1" id="KW-0472">Membrane</keyword>